<dbReference type="AlphaFoldDB" id="A0A167HRW5"/>
<keyword evidence="3" id="KW-1185">Reference proteome</keyword>
<dbReference type="InterPro" id="IPR037883">
    <property type="entry name" value="Knr4/Smi1-like_sf"/>
</dbReference>
<evidence type="ECO:0000313" key="3">
    <source>
        <dbReference type="Proteomes" id="UP000077013"/>
    </source>
</evidence>
<feature type="domain" description="Knr4/Smi1-like" evidence="1">
    <location>
        <begin position="14"/>
        <end position="154"/>
    </location>
</feature>
<evidence type="ECO:0000259" key="1">
    <source>
        <dbReference type="Pfam" id="PF09346"/>
    </source>
</evidence>
<proteinExistence type="predicted"/>
<dbReference type="Pfam" id="PF09346">
    <property type="entry name" value="SMI1_KNR4"/>
    <property type="match status" value="1"/>
</dbReference>
<dbReference type="Proteomes" id="UP000077013">
    <property type="component" value="Unassembled WGS sequence"/>
</dbReference>
<sequence length="158" mass="18209">MKMPNKIVIQNPNPFSQNEITKLENLTGLTFTLELSTFFKNYAGGKPTIDGKDCQIDIIYQDGWKSSNVLVEIASFLSIQDSWQYISYLQEFRDHFEIPDRYVQVEKLIPIIKLMNATVYYATEGMHAGKIYYVDNGDFGILKISNSLDEFFNKLSPK</sequence>
<dbReference type="SUPFAM" id="SSF160631">
    <property type="entry name" value="SMI1/KNR4-like"/>
    <property type="match status" value="1"/>
</dbReference>
<gene>
    <name evidence="2" type="ORF">ULVI_10005</name>
</gene>
<name>A0A167HRW5_9FLAO</name>
<protein>
    <recommendedName>
        <fullName evidence="1">Knr4/Smi1-like domain-containing protein</fullName>
    </recommendedName>
</protein>
<comment type="caution">
    <text evidence="2">The sequence shown here is derived from an EMBL/GenBank/DDBJ whole genome shotgun (WGS) entry which is preliminary data.</text>
</comment>
<dbReference type="EMBL" id="LRXL01000037">
    <property type="protein sequence ID" value="OAB78902.1"/>
    <property type="molecule type" value="Genomic_DNA"/>
</dbReference>
<organism evidence="2 3">
    <name type="scientific">Cochleicola gelatinilyticus</name>
    <dbReference type="NCBI Taxonomy" id="1763537"/>
    <lineage>
        <taxon>Bacteria</taxon>
        <taxon>Pseudomonadati</taxon>
        <taxon>Bacteroidota</taxon>
        <taxon>Flavobacteriia</taxon>
        <taxon>Flavobacteriales</taxon>
        <taxon>Flavobacteriaceae</taxon>
        <taxon>Cochleicola</taxon>
    </lineage>
</organism>
<dbReference type="RefSeq" id="WP_068592344.1">
    <property type="nucleotide sequence ID" value="NZ_LRXL01000037.1"/>
</dbReference>
<dbReference type="Gene3D" id="3.40.1580.10">
    <property type="entry name" value="SMI1/KNR4-like"/>
    <property type="match status" value="1"/>
</dbReference>
<evidence type="ECO:0000313" key="2">
    <source>
        <dbReference type="EMBL" id="OAB78902.1"/>
    </source>
</evidence>
<dbReference type="InterPro" id="IPR018958">
    <property type="entry name" value="Knr4/Smi1-like_dom"/>
</dbReference>
<accession>A0A167HRW5</accession>
<reference evidence="2 3" key="1">
    <citation type="submission" date="2016-02" db="EMBL/GenBank/DDBJ databases">
        <title>Ulvibacter sp. LPB0005, isolated from Thais luteostoma.</title>
        <authorList>
            <person name="Shin S.-K."/>
            <person name="Yi H."/>
        </authorList>
    </citation>
    <scope>NUCLEOTIDE SEQUENCE [LARGE SCALE GENOMIC DNA]</scope>
    <source>
        <strain evidence="2 3">LPB0005</strain>
    </source>
</reference>
<dbReference type="OrthoDB" id="1440318at2"/>